<evidence type="ECO:0000313" key="2">
    <source>
        <dbReference type="Proteomes" id="UP000287394"/>
    </source>
</evidence>
<protein>
    <submittedName>
        <fullName evidence="1">Uncharacterized protein</fullName>
    </submittedName>
</protein>
<reference evidence="1 2" key="1">
    <citation type="journal article" date="2019" name="Int. J. Syst. Evol. Microbiol.">
        <title>Capsulimonas corticalis gen. nov., sp. nov., an aerobic capsulated bacterium, of a novel bacterial order, Capsulimonadales ord. nov., of the class Armatimonadia of the phylum Armatimonadetes.</title>
        <authorList>
            <person name="Li J."/>
            <person name="Kudo C."/>
            <person name="Tonouchi A."/>
        </authorList>
    </citation>
    <scope>NUCLEOTIDE SEQUENCE [LARGE SCALE GENOMIC DNA]</scope>
    <source>
        <strain evidence="1 2">AX-7</strain>
    </source>
</reference>
<gene>
    <name evidence="1" type="ORF">CCAX7_52010</name>
</gene>
<proteinExistence type="predicted"/>
<keyword evidence="2" id="KW-1185">Reference proteome</keyword>
<dbReference type="EMBL" id="AP025739">
    <property type="protein sequence ID" value="BDI33150.1"/>
    <property type="molecule type" value="Genomic_DNA"/>
</dbReference>
<dbReference type="AlphaFoldDB" id="A0A402CP75"/>
<name>A0A402CP75_9BACT</name>
<evidence type="ECO:0000313" key="1">
    <source>
        <dbReference type="EMBL" id="BDI33150.1"/>
    </source>
</evidence>
<dbReference type="RefSeq" id="WP_119319183.1">
    <property type="nucleotide sequence ID" value="NZ_AP025739.1"/>
</dbReference>
<accession>A0A402CP75</accession>
<dbReference type="Proteomes" id="UP000287394">
    <property type="component" value="Chromosome"/>
</dbReference>
<sequence length="118" mass="13005">MSANEISAGLTEKVNEYRMMSAPLEQAMRELEYAQSLLKARAEDDISKTVPALAALADILDISSLDLLTAPDRLAFLQEAMQRREITAEEVGHQMRAQVESAQSRDELKALGLGEQIS</sequence>
<dbReference type="KEGG" id="ccot:CCAX7_52010"/>
<organism evidence="1 2">
    <name type="scientific">Capsulimonas corticalis</name>
    <dbReference type="NCBI Taxonomy" id="2219043"/>
    <lineage>
        <taxon>Bacteria</taxon>
        <taxon>Bacillati</taxon>
        <taxon>Armatimonadota</taxon>
        <taxon>Armatimonadia</taxon>
        <taxon>Capsulimonadales</taxon>
        <taxon>Capsulimonadaceae</taxon>
        <taxon>Capsulimonas</taxon>
    </lineage>
</organism>